<evidence type="ECO:0000256" key="2">
    <source>
        <dbReference type="ARBA" id="ARBA00023125"/>
    </source>
</evidence>
<evidence type="ECO:0000313" key="6">
    <source>
        <dbReference type="EMBL" id="CAD6232342.1"/>
    </source>
</evidence>
<evidence type="ECO:0000313" key="7">
    <source>
        <dbReference type="Proteomes" id="UP000604825"/>
    </source>
</evidence>
<dbReference type="InterPro" id="IPR003441">
    <property type="entry name" value="NAC-dom"/>
</dbReference>
<gene>
    <name evidence="6" type="ORF">NCGR_LOCUS22027</name>
</gene>
<dbReference type="GO" id="GO:0005634">
    <property type="term" value="C:nucleus"/>
    <property type="evidence" value="ECO:0007669"/>
    <property type="project" value="UniProtKB-ARBA"/>
</dbReference>
<dbReference type="EMBL" id="CAJGYO010000005">
    <property type="protein sequence ID" value="CAD6232342.1"/>
    <property type="molecule type" value="Genomic_DNA"/>
</dbReference>
<feature type="domain" description="NAC" evidence="5">
    <location>
        <begin position="22"/>
        <end position="155"/>
    </location>
</feature>
<dbReference type="Proteomes" id="UP000604825">
    <property type="component" value="Unassembled WGS sequence"/>
</dbReference>
<dbReference type="Gene3D" id="2.170.150.80">
    <property type="entry name" value="NAC domain"/>
    <property type="match status" value="1"/>
</dbReference>
<dbReference type="GO" id="GO:0006355">
    <property type="term" value="P:regulation of DNA-templated transcription"/>
    <property type="evidence" value="ECO:0007669"/>
    <property type="project" value="InterPro"/>
</dbReference>
<dbReference type="PROSITE" id="PS51005">
    <property type="entry name" value="NAC"/>
    <property type="match status" value="1"/>
</dbReference>
<keyword evidence="2" id="KW-0238">DNA-binding</keyword>
<dbReference type="GO" id="GO:0003677">
    <property type="term" value="F:DNA binding"/>
    <property type="evidence" value="ECO:0007669"/>
    <property type="project" value="UniProtKB-KW"/>
</dbReference>
<comment type="caution">
    <text evidence="6">The sequence shown here is derived from an EMBL/GenBank/DDBJ whole genome shotgun (WGS) entry which is preliminary data.</text>
</comment>
<organism evidence="6 7">
    <name type="scientific">Miscanthus lutarioriparius</name>
    <dbReference type="NCBI Taxonomy" id="422564"/>
    <lineage>
        <taxon>Eukaryota</taxon>
        <taxon>Viridiplantae</taxon>
        <taxon>Streptophyta</taxon>
        <taxon>Embryophyta</taxon>
        <taxon>Tracheophyta</taxon>
        <taxon>Spermatophyta</taxon>
        <taxon>Magnoliopsida</taxon>
        <taxon>Liliopsida</taxon>
        <taxon>Poales</taxon>
        <taxon>Poaceae</taxon>
        <taxon>PACMAD clade</taxon>
        <taxon>Panicoideae</taxon>
        <taxon>Andropogonodae</taxon>
        <taxon>Andropogoneae</taxon>
        <taxon>Saccharinae</taxon>
        <taxon>Miscanthus</taxon>
    </lineage>
</organism>
<keyword evidence="1" id="KW-0805">Transcription regulation</keyword>
<dbReference type="PANTHER" id="PTHR31744:SF92">
    <property type="entry name" value="NAC DOMAIN-CONTAINING PROTEIN 87"/>
    <property type="match status" value="1"/>
</dbReference>
<name>A0A811NR81_9POAL</name>
<dbReference type="Pfam" id="PF02365">
    <property type="entry name" value="NAM"/>
    <property type="match status" value="1"/>
</dbReference>
<evidence type="ECO:0000259" key="5">
    <source>
        <dbReference type="PROSITE" id="PS51005"/>
    </source>
</evidence>
<dbReference type="InterPro" id="IPR036093">
    <property type="entry name" value="NAC_dom_sf"/>
</dbReference>
<dbReference type="OrthoDB" id="785209at2759"/>
<sequence length="155" mass="16670">MADQQQPQQQEMNVVHAGGLDLPPGFRFHPNDVEIVSDYLMNKVRNTDFTCIAIEEADINKTEPWDLRDFGMDPVAPCYPNAGVGMQAMMPPMAGIGGAGGLQINGAMFGNPIATPPQMNIYHQMGMGAAAGQMDMGVAAGQMGMGQQLAKWAWE</sequence>
<dbReference type="AlphaFoldDB" id="A0A811NR81"/>
<keyword evidence="3" id="KW-0804">Transcription</keyword>
<evidence type="ECO:0000256" key="3">
    <source>
        <dbReference type="ARBA" id="ARBA00023163"/>
    </source>
</evidence>
<dbReference type="SUPFAM" id="SSF101941">
    <property type="entry name" value="NAC domain"/>
    <property type="match status" value="1"/>
</dbReference>
<proteinExistence type="predicted"/>
<evidence type="ECO:0000256" key="4">
    <source>
        <dbReference type="ARBA" id="ARBA00023242"/>
    </source>
</evidence>
<evidence type="ECO:0000256" key="1">
    <source>
        <dbReference type="ARBA" id="ARBA00023015"/>
    </source>
</evidence>
<dbReference type="PANTHER" id="PTHR31744">
    <property type="entry name" value="PROTEIN CUP-SHAPED COTYLEDON 2-RELATED"/>
    <property type="match status" value="1"/>
</dbReference>
<protein>
    <recommendedName>
        <fullName evidence="5">NAC domain-containing protein</fullName>
    </recommendedName>
</protein>
<keyword evidence="4" id="KW-0539">Nucleus</keyword>
<accession>A0A811NR81</accession>
<keyword evidence="7" id="KW-1185">Reference proteome</keyword>
<reference evidence="6" key="1">
    <citation type="submission" date="2020-10" db="EMBL/GenBank/DDBJ databases">
        <authorList>
            <person name="Han B."/>
            <person name="Lu T."/>
            <person name="Zhao Q."/>
            <person name="Huang X."/>
            <person name="Zhao Y."/>
        </authorList>
    </citation>
    <scope>NUCLEOTIDE SEQUENCE</scope>
</reference>